<reference evidence="1 3" key="1">
    <citation type="journal article" date="2008" name="Science">
        <title>The Physcomitrella genome reveals evolutionary insights into the conquest of land by plants.</title>
        <authorList>
            <person name="Rensing S."/>
            <person name="Lang D."/>
            <person name="Zimmer A."/>
            <person name="Terry A."/>
            <person name="Salamov A."/>
            <person name="Shapiro H."/>
            <person name="Nishiyama T."/>
            <person name="Perroud P.-F."/>
            <person name="Lindquist E."/>
            <person name="Kamisugi Y."/>
            <person name="Tanahashi T."/>
            <person name="Sakakibara K."/>
            <person name="Fujita T."/>
            <person name="Oishi K."/>
            <person name="Shin-I T."/>
            <person name="Kuroki Y."/>
            <person name="Toyoda A."/>
            <person name="Suzuki Y."/>
            <person name="Hashimoto A."/>
            <person name="Yamaguchi K."/>
            <person name="Sugano A."/>
            <person name="Kohara Y."/>
            <person name="Fujiyama A."/>
            <person name="Anterola A."/>
            <person name="Aoki S."/>
            <person name="Ashton N."/>
            <person name="Barbazuk W.B."/>
            <person name="Barker E."/>
            <person name="Bennetzen J."/>
            <person name="Bezanilla M."/>
            <person name="Blankenship R."/>
            <person name="Cho S.H."/>
            <person name="Dutcher S."/>
            <person name="Estelle M."/>
            <person name="Fawcett J.A."/>
            <person name="Gundlach H."/>
            <person name="Hanada K."/>
            <person name="Heyl A."/>
            <person name="Hicks K.A."/>
            <person name="Hugh J."/>
            <person name="Lohr M."/>
            <person name="Mayer K."/>
            <person name="Melkozernov A."/>
            <person name="Murata T."/>
            <person name="Nelson D."/>
            <person name="Pils B."/>
            <person name="Prigge M."/>
            <person name="Reiss B."/>
            <person name="Renner T."/>
            <person name="Rombauts S."/>
            <person name="Rushton P."/>
            <person name="Sanderfoot A."/>
            <person name="Schween G."/>
            <person name="Shiu S.-H."/>
            <person name="Stueber K."/>
            <person name="Theodoulou F.L."/>
            <person name="Tu H."/>
            <person name="Van de Peer Y."/>
            <person name="Verrier P.J."/>
            <person name="Waters E."/>
            <person name="Wood A."/>
            <person name="Yang L."/>
            <person name="Cove D."/>
            <person name="Cuming A."/>
            <person name="Hasebe M."/>
            <person name="Lucas S."/>
            <person name="Mishler D.B."/>
            <person name="Reski R."/>
            <person name="Grigoriev I."/>
            <person name="Quatrano R.S."/>
            <person name="Boore J.L."/>
        </authorList>
    </citation>
    <scope>NUCLEOTIDE SEQUENCE [LARGE SCALE GENOMIC DNA]</scope>
    <source>
        <strain evidence="2 3">cv. Gransden 2004</strain>
    </source>
</reference>
<dbReference type="InParanoid" id="A0A2K1KAR3"/>
<dbReference type="EMBL" id="ABEU02000007">
    <property type="protein sequence ID" value="PNR50868.1"/>
    <property type="molecule type" value="Genomic_DNA"/>
</dbReference>
<dbReference type="Proteomes" id="UP000006727">
    <property type="component" value="Chromosome 7"/>
</dbReference>
<dbReference type="AlphaFoldDB" id="A0A2K1KAR3"/>
<dbReference type="Gramene" id="Pp3c7_6900V3.1">
    <property type="protein sequence ID" value="PAC:32925920.CDS.1"/>
    <property type="gene ID" value="Pp3c7_6900"/>
</dbReference>
<name>A0A2K1KAR3_PHYPA</name>
<reference evidence="1 3" key="2">
    <citation type="journal article" date="2018" name="Plant J.">
        <title>The Physcomitrella patens chromosome-scale assembly reveals moss genome structure and evolution.</title>
        <authorList>
            <person name="Lang D."/>
            <person name="Ullrich K.K."/>
            <person name="Murat F."/>
            <person name="Fuchs J."/>
            <person name="Jenkins J."/>
            <person name="Haas F.B."/>
            <person name="Piednoel M."/>
            <person name="Gundlach H."/>
            <person name="Van Bel M."/>
            <person name="Meyberg R."/>
            <person name="Vives C."/>
            <person name="Morata J."/>
            <person name="Symeonidi A."/>
            <person name="Hiss M."/>
            <person name="Muchero W."/>
            <person name="Kamisugi Y."/>
            <person name="Saleh O."/>
            <person name="Blanc G."/>
            <person name="Decker E.L."/>
            <person name="van Gessel N."/>
            <person name="Grimwood J."/>
            <person name="Hayes R.D."/>
            <person name="Graham S.W."/>
            <person name="Gunter L.E."/>
            <person name="McDaniel S.F."/>
            <person name="Hoernstein S.N.W."/>
            <person name="Larsson A."/>
            <person name="Li F.W."/>
            <person name="Perroud P.F."/>
            <person name="Phillips J."/>
            <person name="Ranjan P."/>
            <person name="Rokshar D.S."/>
            <person name="Rothfels C.J."/>
            <person name="Schneider L."/>
            <person name="Shu S."/>
            <person name="Stevenson D.W."/>
            <person name="Thummler F."/>
            <person name="Tillich M."/>
            <person name="Villarreal Aguilar J.C."/>
            <person name="Widiez T."/>
            <person name="Wong G.K."/>
            <person name="Wymore A."/>
            <person name="Zhang Y."/>
            <person name="Zimmer A.D."/>
            <person name="Quatrano R.S."/>
            <person name="Mayer K.F.X."/>
            <person name="Goodstein D."/>
            <person name="Casacuberta J.M."/>
            <person name="Vandepoele K."/>
            <person name="Reski R."/>
            <person name="Cuming A.C."/>
            <person name="Tuskan G.A."/>
            <person name="Maumus F."/>
            <person name="Salse J."/>
            <person name="Schmutz J."/>
            <person name="Rensing S.A."/>
        </authorList>
    </citation>
    <scope>NUCLEOTIDE SEQUENCE [LARGE SCALE GENOMIC DNA]</scope>
    <source>
        <strain evidence="2 3">cv. Gransden 2004</strain>
    </source>
</reference>
<evidence type="ECO:0000313" key="3">
    <source>
        <dbReference type="Proteomes" id="UP000006727"/>
    </source>
</evidence>
<evidence type="ECO:0000313" key="2">
    <source>
        <dbReference type="EnsemblPlants" id="PAC:32925920.CDS.1"/>
    </source>
</evidence>
<organism evidence="1">
    <name type="scientific">Physcomitrium patens</name>
    <name type="common">Spreading-leaved earth moss</name>
    <name type="synonym">Physcomitrella patens</name>
    <dbReference type="NCBI Taxonomy" id="3218"/>
    <lineage>
        <taxon>Eukaryota</taxon>
        <taxon>Viridiplantae</taxon>
        <taxon>Streptophyta</taxon>
        <taxon>Embryophyta</taxon>
        <taxon>Bryophyta</taxon>
        <taxon>Bryophytina</taxon>
        <taxon>Bryopsida</taxon>
        <taxon>Funariidae</taxon>
        <taxon>Funariales</taxon>
        <taxon>Funariaceae</taxon>
        <taxon>Physcomitrium</taxon>
    </lineage>
</organism>
<evidence type="ECO:0000313" key="1">
    <source>
        <dbReference type="EMBL" id="PNR50868.1"/>
    </source>
</evidence>
<reference evidence="2" key="3">
    <citation type="submission" date="2020-12" db="UniProtKB">
        <authorList>
            <consortium name="EnsemblPlants"/>
        </authorList>
    </citation>
    <scope>IDENTIFICATION</scope>
</reference>
<dbReference type="EnsemblPlants" id="Pp3c7_6900V3.1">
    <property type="protein sequence ID" value="PAC:32925920.CDS.1"/>
    <property type="gene ID" value="Pp3c7_6900"/>
</dbReference>
<sequence length="64" mass="6994">MQTDPSEESCGSWASTELAVCASPSMVFNTETNNKTAKEKDGKQKRNFTLFSRGGAVATSFERK</sequence>
<accession>A0A2K1KAR3</accession>
<proteinExistence type="predicted"/>
<gene>
    <name evidence="1" type="ORF">PHYPA_010054</name>
</gene>
<keyword evidence="3" id="KW-1185">Reference proteome</keyword>
<protein>
    <submittedName>
        <fullName evidence="1 2">Uncharacterized protein</fullName>
    </submittedName>
</protein>